<proteinExistence type="predicted"/>
<keyword evidence="2" id="KW-1185">Reference proteome</keyword>
<protein>
    <submittedName>
        <fullName evidence="1">Uncharacterized protein</fullName>
    </submittedName>
</protein>
<accession>A0AAD6S9U0</accession>
<gene>
    <name evidence="1" type="ORF">C8F04DRAFT_1401628</name>
</gene>
<reference evidence="1" key="1">
    <citation type="submission" date="2023-03" db="EMBL/GenBank/DDBJ databases">
        <title>Massive genome expansion in bonnet fungi (Mycena s.s.) driven by repeated elements and novel gene families across ecological guilds.</title>
        <authorList>
            <consortium name="Lawrence Berkeley National Laboratory"/>
            <person name="Harder C.B."/>
            <person name="Miyauchi S."/>
            <person name="Viragh M."/>
            <person name="Kuo A."/>
            <person name="Thoen E."/>
            <person name="Andreopoulos B."/>
            <person name="Lu D."/>
            <person name="Skrede I."/>
            <person name="Drula E."/>
            <person name="Henrissat B."/>
            <person name="Morin E."/>
            <person name="Kohler A."/>
            <person name="Barry K."/>
            <person name="LaButti K."/>
            <person name="Morin E."/>
            <person name="Salamov A."/>
            <person name="Lipzen A."/>
            <person name="Mereny Z."/>
            <person name="Hegedus B."/>
            <person name="Baldrian P."/>
            <person name="Stursova M."/>
            <person name="Weitz H."/>
            <person name="Taylor A."/>
            <person name="Grigoriev I.V."/>
            <person name="Nagy L.G."/>
            <person name="Martin F."/>
            <person name="Kauserud H."/>
        </authorList>
    </citation>
    <scope>NUCLEOTIDE SEQUENCE</scope>
    <source>
        <strain evidence="1">CBHHK200</strain>
    </source>
</reference>
<evidence type="ECO:0000313" key="1">
    <source>
        <dbReference type="EMBL" id="KAJ7023579.1"/>
    </source>
</evidence>
<evidence type="ECO:0000313" key="2">
    <source>
        <dbReference type="Proteomes" id="UP001218188"/>
    </source>
</evidence>
<dbReference type="Proteomes" id="UP001218188">
    <property type="component" value="Unassembled WGS sequence"/>
</dbReference>
<dbReference type="EMBL" id="JARJCM010000186">
    <property type="protein sequence ID" value="KAJ7023579.1"/>
    <property type="molecule type" value="Genomic_DNA"/>
</dbReference>
<comment type="caution">
    <text evidence="1">The sequence shown here is derived from an EMBL/GenBank/DDBJ whole genome shotgun (WGS) entry which is preliminary data.</text>
</comment>
<dbReference type="AlphaFoldDB" id="A0AAD6S9U0"/>
<name>A0AAD6S9U0_9AGAR</name>
<sequence length="63" mass="6738">MQSVRSKKLITKNVSGVAYVGESWNPMLLAFFLVVLLAGAADATSSGVQSFFLDKKLGTTLTE</sequence>
<organism evidence="1 2">
    <name type="scientific">Mycena alexandri</name>
    <dbReference type="NCBI Taxonomy" id="1745969"/>
    <lineage>
        <taxon>Eukaryota</taxon>
        <taxon>Fungi</taxon>
        <taxon>Dikarya</taxon>
        <taxon>Basidiomycota</taxon>
        <taxon>Agaricomycotina</taxon>
        <taxon>Agaricomycetes</taxon>
        <taxon>Agaricomycetidae</taxon>
        <taxon>Agaricales</taxon>
        <taxon>Marasmiineae</taxon>
        <taxon>Mycenaceae</taxon>
        <taxon>Mycena</taxon>
    </lineage>
</organism>